<protein>
    <submittedName>
        <fullName evidence="1">NAD(P)-dependent oxidoreductase</fullName>
    </submittedName>
</protein>
<name>A0ACD4NN65_9HYPH</name>
<dbReference type="Proteomes" id="UP001163223">
    <property type="component" value="Chromosome"/>
</dbReference>
<reference evidence="1" key="1">
    <citation type="submission" date="2022-11" db="EMBL/GenBank/DDBJ databases">
        <title>beta-Carotene-producing bacterium, Jeongeuplla avenae sp. nov., alleviates the salt stress of Arabidopsis seedlings.</title>
        <authorList>
            <person name="Jiang L."/>
            <person name="Lee J."/>
        </authorList>
    </citation>
    <scope>NUCLEOTIDE SEQUENCE</scope>
    <source>
        <strain evidence="1">DY_R2A_6</strain>
    </source>
</reference>
<gene>
    <name evidence="1" type="ORF">OXU80_25700</name>
</gene>
<sequence length="314" mass="32480">MTARPARTLGRVLLTGGRGFLGTALRARLARAGIDVVAADADVGDGSPGDGVVPFDLMRPAEIAALFAGPPFDTVLHCGAVSGPMVLADRPADIWRINAQGTADLLEAARRSGAGRVVVCSSVEIYGTRRRGILDEDAPPDPPGVYGASKLAAEAAVLGYANGQRLDALAIRLGWIYGPGRRTPTMLDALLRAVEDGRAFEVPAHPADATHYLFVEDAVSGLLAAASAPAPTARVYNIAAPEGQTMGEVIDAVRRLRPGSRIAFAAADPSTDGPDGYSTRRARDELGFRAATSLSDGMALTMQALGSTPLPSGS</sequence>
<organism evidence="1 2">
    <name type="scientific">Antarcticirhabdus aurantiaca</name>
    <dbReference type="NCBI Taxonomy" id="2606717"/>
    <lineage>
        <taxon>Bacteria</taxon>
        <taxon>Pseudomonadati</taxon>
        <taxon>Pseudomonadota</taxon>
        <taxon>Alphaproteobacteria</taxon>
        <taxon>Hyphomicrobiales</taxon>
        <taxon>Aurantimonadaceae</taxon>
        <taxon>Antarcticirhabdus</taxon>
    </lineage>
</organism>
<accession>A0ACD4NN65</accession>
<evidence type="ECO:0000313" key="1">
    <source>
        <dbReference type="EMBL" id="WAJ28177.1"/>
    </source>
</evidence>
<proteinExistence type="predicted"/>
<evidence type="ECO:0000313" key="2">
    <source>
        <dbReference type="Proteomes" id="UP001163223"/>
    </source>
</evidence>
<keyword evidence="2" id="KW-1185">Reference proteome</keyword>
<dbReference type="EMBL" id="CP113520">
    <property type="protein sequence ID" value="WAJ28177.1"/>
    <property type="molecule type" value="Genomic_DNA"/>
</dbReference>